<evidence type="ECO:0000256" key="1">
    <source>
        <dbReference type="SAM" id="MobiDB-lite"/>
    </source>
</evidence>
<dbReference type="AlphaFoldDB" id="A0A1M4XWH4"/>
<organism evidence="2 3">
    <name type="scientific">Seinonella peptonophila</name>
    <dbReference type="NCBI Taxonomy" id="112248"/>
    <lineage>
        <taxon>Bacteria</taxon>
        <taxon>Bacillati</taxon>
        <taxon>Bacillota</taxon>
        <taxon>Bacilli</taxon>
        <taxon>Bacillales</taxon>
        <taxon>Thermoactinomycetaceae</taxon>
        <taxon>Seinonella</taxon>
    </lineage>
</organism>
<gene>
    <name evidence="2" type="ORF">SAMN05444392_105220</name>
</gene>
<dbReference type="Proteomes" id="UP000184476">
    <property type="component" value="Unassembled WGS sequence"/>
</dbReference>
<sequence>MIGGKAPFRAQLSGMAAVAAFSFRANCSRRMPEEASFARPRRLTERGQTHIFASPGRSRHREPRSRAGHMTLSAN</sequence>
<evidence type="ECO:0000313" key="2">
    <source>
        <dbReference type="EMBL" id="SHE97778.1"/>
    </source>
</evidence>
<proteinExistence type="predicted"/>
<reference evidence="2 3" key="1">
    <citation type="submission" date="2016-11" db="EMBL/GenBank/DDBJ databases">
        <authorList>
            <person name="Jaros S."/>
            <person name="Januszkiewicz K."/>
            <person name="Wedrychowicz H."/>
        </authorList>
    </citation>
    <scope>NUCLEOTIDE SEQUENCE [LARGE SCALE GENOMIC DNA]</scope>
    <source>
        <strain evidence="2 3">DSM 44666</strain>
    </source>
</reference>
<evidence type="ECO:0000313" key="3">
    <source>
        <dbReference type="Proteomes" id="UP000184476"/>
    </source>
</evidence>
<feature type="region of interest" description="Disordered" evidence="1">
    <location>
        <begin position="49"/>
        <end position="75"/>
    </location>
</feature>
<protein>
    <submittedName>
        <fullName evidence="2">Uncharacterized protein</fullName>
    </submittedName>
</protein>
<keyword evidence="3" id="KW-1185">Reference proteome</keyword>
<dbReference type="EMBL" id="FQVL01000005">
    <property type="protein sequence ID" value="SHE97778.1"/>
    <property type="molecule type" value="Genomic_DNA"/>
</dbReference>
<name>A0A1M4XWH4_9BACL</name>
<feature type="compositionally biased region" description="Basic residues" evidence="1">
    <location>
        <begin position="57"/>
        <end position="67"/>
    </location>
</feature>
<accession>A0A1M4XWH4</accession>